<keyword evidence="8" id="KW-0012">Acyltransferase</keyword>
<protein>
    <submittedName>
        <fullName evidence="14">SDR family NAD(P)-dependent oxidoreductase</fullName>
    </submittedName>
</protein>
<dbReference type="InterPro" id="IPR049552">
    <property type="entry name" value="PKS_DH_N"/>
</dbReference>
<dbReference type="SMART" id="SM00826">
    <property type="entry name" value="PKS_DH"/>
    <property type="match status" value="1"/>
</dbReference>
<sequence length="1871" mass="193019">METPDTPGAPRPPHAPDAKVVEALRASLTEARQLRRENQRLRDAADEPIAVVGMACHYPGGIDSPEDLWDVVAAEGRVQGPFPDDRGWDLDALYDPDPEHPGTSYVREGGFLDATTGFDAAFFGISPREALAMDPIQRLLLETSWEALERAGLDPATVKGSRTGVFTGAFPSNYSLLLQPVFDQVEGYFDLGTTSSVAAGRLAYVLGLEGPTLALDTACSSSLVTLHLAAQALRRGECTLALAGGVTVMPTPTVFIEFSRQRALSPEGHCKPFADAADGTSLSEGVGVLVLERLSDAVRAGRRILGVVRGSAVNQDGASNGLTAPSGPAQQRVIRQALASAGLSASDVDVVEAHGTGTALGDPIEAQALLATYGQRPSDAPPLLLGSVKSNIGHTQAAAGVAGVMKALLAMEHGTVPASLHVAPASTHVDWAEGAVEVVREAVPWPDVDRPRRAGVSSFGVSGTNAHVIVEQAPPAEPGPDTDATAAPRPVAPLLWPVSGRGDAALRAQAGRLAEFLRTDRTAELPDAAVAGALAGRTGFAQRAVVRAADRTAAAAAFDALAAGVEHPATVTGTVPENPGEGVALVFPGQGSQWIGMGAGLLRTVPEFADWVARCERAFAPYLDVPLTAFLKGETDDPAAYDDLAVVQPALFTVMTGIAALWRRCGVTPAAVVGHSQGEIAAAYVAGALSLDDAAKIVALRAACLNALTTPGAMASVLLGRAAVEERIAAWDGRVTVAAVNSPAATTISGEVAAVEAVLDRLAADGVRVRRIPAERAGHSAHVAEVEDRLRTALADLTPLPGNGTLFWSTVTGGPVDPAALDGSYWYRNLRETVDFQGAVTHLLDHGVRAFVEVSPRPVLTAAVTQIADDAGHGCVVLESLRRDEGGADDFARSLAQAYVHGVDLDWPAVLGADPRQTREARTALPTYAFRHERFWPVPPATTAGDPAHLGVGGVDHPLLGAAVQLPGTGGTVLTGRISLAAQPWLVDHAVGGAVLLPGTAFVELLLRAGQETGCPEIAELLLEAPLFLPEQEPVRLHLAVDAPDPATGDRTVTVHAAPGDAPDTPWTRHAKGTLTAGHPAPAPAPTAWPPPGAVPVPPDELYARLDTIGAGYGPAFRGLTAAWRDGDTLHAEVALPDAVPDAGRFALHPALLDAALHPLGLTGPGLRLPFAWRGARLHTPGATALRVTLTPEGADSAAVTVTDGTGRPVFHADALTLRPVDPAAVAASGGAHRDALFRTVWHPRPATGPGGGTWAVLGSAPPVPGARHHDRLADLQTATAAGEAPPDVLVAALPGPEDTPPTGDLADRTRAATTAALTLLRTWLADPRLTGRLVLVTRGAVAAAPGDAVPDLAHTALWGLVRSAQQEHPGRLVLLDTDADPAAPRTLPAAVATGEPELALRRGTVLVPRLERAGTPAPADDAPLDPDGTVLITGGTGVLGSLVARHLVTAHGARHLLLTGRRGPDAPGAAALARDLRDLGAATVTLAACDAGDREALARLLATVPGDRPLTAVVHTAAALDDGVLAALDADRVARVLRPKADAALHLHDLTAHLPLRRFVLFSSLAGVLGAPGQANYAAANALLDGLARHRHAAGLPATALAWGYWERTVEREEQLDRDDLAAQLRRTGVLPLPTDQGVALLDTALATTEPALTAVRFDLAALRQRPGGPPPLLGALLPAAARPAPHGADADALRARLAALDAPGRTAALLTLVQERVATVLGHPAGQAARTVPAERHLTDLGFDSLTAVALRNALDEATGLRLPATLVFDHPTPAALAQDLDTRLTPTGSTAPPDVPGTPDAPAEALHGALDRLTAALEGTGPGERAAAAARLTALLAELRDDTGPDDGLDAATDEQLFGLIDEELGTH</sequence>
<evidence type="ECO:0000259" key="13">
    <source>
        <dbReference type="PROSITE" id="PS52019"/>
    </source>
</evidence>
<proteinExistence type="predicted"/>
<dbReference type="InterPro" id="IPR036736">
    <property type="entry name" value="ACP-like_sf"/>
</dbReference>
<keyword evidence="5" id="KW-0808">Transferase</keyword>
<comment type="cofactor">
    <cofactor evidence="1">
        <name>pantetheine 4'-phosphate</name>
        <dbReference type="ChEBI" id="CHEBI:47942"/>
    </cofactor>
</comment>
<dbReference type="InterPro" id="IPR018201">
    <property type="entry name" value="Ketoacyl_synth_AS"/>
</dbReference>
<dbReference type="Pfam" id="PF22953">
    <property type="entry name" value="SpnB_Rossmann"/>
    <property type="match status" value="1"/>
</dbReference>
<evidence type="ECO:0000313" key="15">
    <source>
        <dbReference type="Proteomes" id="UP001550853"/>
    </source>
</evidence>
<dbReference type="Pfam" id="PF08990">
    <property type="entry name" value="Docking"/>
    <property type="match status" value="1"/>
</dbReference>
<dbReference type="SUPFAM" id="SSF51735">
    <property type="entry name" value="NAD(P)-binding Rossmann-fold domains"/>
    <property type="match status" value="2"/>
</dbReference>
<dbReference type="InterPro" id="IPR001227">
    <property type="entry name" value="Ac_transferase_dom_sf"/>
</dbReference>
<dbReference type="SUPFAM" id="SSF55048">
    <property type="entry name" value="Probable ACP-binding domain of malonyl-CoA ACP transacylase"/>
    <property type="match status" value="1"/>
</dbReference>
<organism evidence="14 15">
    <name type="scientific">Streptomyces catenulae</name>
    <dbReference type="NCBI Taxonomy" id="66875"/>
    <lineage>
        <taxon>Bacteria</taxon>
        <taxon>Bacillati</taxon>
        <taxon>Actinomycetota</taxon>
        <taxon>Actinomycetes</taxon>
        <taxon>Kitasatosporales</taxon>
        <taxon>Streptomycetaceae</taxon>
        <taxon>Streptomyces</taxon>
    </lineage>
</organism>
<dbReference type="InterPro" id="IPR036291">
    <property type="entry name" value="NAD(P)-bd_dom_sf"/>
</dbReference>
<dbReference type="InterPro" id="IPR014031">
    <property type="entry name" value="Ketoacyl_synth_C"/>
</dbReference>
<evidence type="ECO:0000256" key="1">
    <source>
        <dbReference type="ARBA" id="ARBA00001957"/>
    </source>
</evidence>
<dbReference type="SUPFAM" id="SSF47336">
    <property type="entry name" value="ACP-like"/>
    <property type="match status" value="1"/>
</dbReference>
<reference evidence="14 15" key="1">
    <citation type="submission" date="2024-06" db="EMBL/GenBank/DDBJ databases">
        <title>The Natural Products Discovery Center: Release of the First 8490 Sequenced Strains for Exploring Actinobacteria Biosynthetic Diversity.</title>
        <authorList>
            <person name="Kalkreuter E."/>
            <person name="Kautsar S.A."/>
            <person name="Yang D."/>
            <person name="Bader C.D."/>
            <person name="Teijaro C.N."/>
            <person name="Fluegel L."/>
            <person name="Davis C.M."/>
            <person name="Simpson J.R."/>
            <person name="Lauterbach L."/>
            <person name="Steele A.D."/>
            <person name="Gui C."/>
            <person name="Meng S."/>
            <person name="Li G."/>
            <person name="Viehrig K."/>
            <person name="Ye F."/>
            <person name="Su P."/>
            <person name="Kiefer A.F."/>
            <person name="Nichols A."/>
            <person name="Cepeda A.J."/>
            <person name="Yan W."/>
            <person name="Fan B."/>
            <person name="Jiang Y."/>
            <person name="Adhikari A."/>
            <person name="Zheng C.-J."/>
            <person name="Schuster L."/>
            <person name="Cowan T.M."/>
            <person name="Smanski M.J."/>
            <person name="Chevrette M.G."/>
            <person name="De Carvalho L.P.S."/>
            <person name="Shen B."/>
        </authorList>
    </citation>
    <scope>NUCLEOTIDE SEQUENCE [LARGE SCALE GENOMIC DNA]</scope>
    <source>
        <strain evidence="14 15">NPDC033039</strain>
    </source>
</reference>
<dbReference type="Pfam" id="PF00698">
    <property type="entry name" value="Acyl_transf_1"/>
    <property type="match status" value="1"/>
</dbReference>
<evidence type="ECO:0000313" key="14">
    <source>
        <dbReference type="EMBL" id="MEU3713512.1"/>
    </source>
</evidence>
<evidence type="ECO:0000256" key="3">
    <source>
        <dbReference type="ARBA" id="ARBA00022450"/>
    </source>
</evidence>
<dbReference type="SMART" id="SM00825">
    <property type="entry name" value="PKS_KS"/>
    <property type="match status" value="1"/>
</dbReference>
<dbReference type="Pfam" id="PF08659">
    <property type="entry name" value="KR"/>
    <property type="match status" value="1"/>
</dbReference>
<dbReference type="CDD" id="cd08956">
    <property type="entry name" value="KR_3_FAS_SDR_x"/>
    <property type="match status" value="1"/>
</dbReference>
<feature type="compositionally biased region" description="Pro residues" evidence="10">
    <location>
        <begin position="1081"/>
        <end position="1093"/>
    </location>
</feature>
<evidence type="ECO:0000256" key="5">
    <source>
        <dbReference type="ARBA" id="ARBA00022679"/>
    </source>
</evidence>
<dbReference type="SUPFAM" id="SSF52151">
    <property type="entry name" value="FabD/lysophospholipase-like"/>
    <property type="match status" value="1"/>
</dbReference>
<dbReference type="PANTHER" id="PTHR43775:SF51">
    <property type="entry name" value="INACTIVE PHENOLPHTHIOCEROL SYNTHESIS POLYKETIDE SYNTHASE TYPE I PKS1-RELATED"/>
    <property type="match status" value="1"/>
</dbReference>
<dbReference type="InterPro" id="IPR016036">
    <property type="entry name" value="Malonyl_transacylase_ACP-bd"/>
</dbReference>
<dbReference type="InterPro" id="IPR014043">
    <property type="entry name" value="Acyl_transferase_dom"/>
</dbReference>
<feature type="active site" description="Proton acceptor; for dehydratase activity" evidence="9">
    <location>
        <position position="989"/>
    </location>
</feature>
<dbReference type="InterPro" id="IPR013968">
    <property type="entry name" value="PKS_KR"/>
</dbReference>
<dbReference type="Gene3D" id="3.40.50.720">
    <property type="entry name" value="NAD(P)-binding Rossmann-like Domain"/>
    <property type="match status" value="1"/>
</dbReference>
<dbReference type="Gene3D" id="3.30.70.3290">
    <property type="match status" value="1"/>
</dbReference>
<dbReference type="Gene3D" id="3.40.47.10">
    <property type="match status" value="1"/>
</dbReference>
<evidence type="ECO:0000259" key="11">
    <source>
        <dbReference type="PROSITE" id="PS50075"/>
    </source>
</evidence>
<feature type="region of interest" description="N-terminal hotdog fold" evidence="9">
    <location>
        <begin position="957"/>
        <end position="1082"/>
    </location>
</feature>
<dbReference type="PROSITE" id="PS00606">
    <property type="entry name" value="KS3_1"/>
    <property type="match status" value="1"/>
</dbReference>
<dbReference type="PROSITE" id="PS52004">
    <property type="entry name" value="KS3_2"/>
    <property type="match status" value="1"/>
</dbReference>
<keyword evidence="15" id="KW-1185">Reference proteome</keyword>
<dbReference type="InterPro" id="IPR032821">
    <property type="entry name" value="PKS_assoc"/>
</dbReference>
<feature type="region of interest" description="Disordered" evidence="10">
    <location>
        <begin position="1073"/>
        <end position="1093"/>
    </location>
</feature>
<dbReference type="Gene3D" id="3.40.366.10">
    <property type="entry name" value="Malonyl-Coenzyme A Acyl Carrier Protein, domain 2"/>
    <property type="match status" value="1"/>
</dbReference>
<evidence type="ECO:0000256" key="6">
    <source>
        <dbReference type="ARBA" id="ARBA00023194"/>
    </source>
</evidence>
<dbReference type="SMART" id="SM00823">
    <property type="entry name" value="PKS_PP"/>
    <property type="match status" value="1"/>
</dbReference>
<feature type="domain" description="PKS/mFAS DH" evidence="13">
    <location>
        <begin position="957"/>
        <end position="1227"/>
    </location>
</feature>
<dbReference type="CDD" id="cd00833">
    <property type="entry name" value="PKS"/>
    <property type="match status" value="1"/>
</dbReference>
<dbReference type="PROSITE" id="PS00012">
    <property type="entry name" value="PHOSPHOPANTETHEINE"/>
    <property type="match status" value="1"/>
</dbReference>
<dbReference type="SMART" id="SM00827">
    <property type="entry name" value="PKS_AT"/>
    <property type="match status" value="1"/>
</dbReference>
<dbReference type="InterPro" id="IPR042104">
    <property type="entry name" value="PKS_dehydratase_sf"/>
</dbReference>
<dbReference type="InterPro" id="IPR016039">
    <property type="entry name" value="Thiolase-like"/>
</dbReference>
<dbReference type="InterPro" id="IPR055123">
    <property type="entry name" value="SpnB-like_Rossmann"/>
</dbReference>
<dbReference type="SMART" id="SM00822">
    <property type="entry name" value="PKS_KR"/>
    <property type="match status" value="1"/>
</dbReference>
<dbReference type="Gene3D" id="1.10.1200.10">
    <property type="entry name" value="ACP-like"/>
    <property type="match status" value="1"/>
</dbReference>
<dbReference type="EMBL" id="JBEZVI010000026">
    <property type="protein sequence ID" value="MEU3713512.1"/>
    <property type="molecule type" value="Genomic_DNA"/>
</dbReference>
<dbReference type="InterPro" id="IPR020806">
    <property type="entry name" value="PKS_PP-bd"/>
</dbReference>
<evidence type="ECO:0000256" key="9">
    <source>
        <dbReference type="PROSITE-ProRule" id="PRU01363"/>
    </source>
</evidence>
<dbReference type="PANTHER" id="PTHR43775">
    <property type="entry name" value="FATTY ACID SYNTHASE"/>
    <property type="match status" value="1"/>
</dbReference>
<dbReference type="InterPro" id="IPR049551">
    <property type="entry name" value="PKS_DH_C"/>
</dbReference>
<comment type="pathway">
    <text evidence="2">Antibiotic biosynthesis.</text>
</comment>
<dbReference type="Pfam" id="PF16197">
    <property type="entry name" value="KAsynt_C_assoc"/>
    <property type="match status" value="1"/>
</dbReference>
<dbReference type="Gene3D" id="3.10.129.110">
    <property type="entry name" value="Polyketide synthase dehydratase"/>
    <property type="match status" value="1"/>
</dbReference>
<keyword evidence="4" id="KW-0597">Phosphoprotein</keyword>
<dbReference type="PROSITE" id="PS50075">
    <property type="entry name" value="CARRIER"/>
    <property type="match status" value="1"/>
</dbReference>
<evidence type="ECO:0000256" key="8">
    <source>
        <dbReference type="ARBA" id="ARBA00023315"/>
    </source>
</evidence>
<dbReference type="InterPro" id="IPR020807">
    <property type="entry name" value="PKS_DH"/>
</dbReference>
<dbReference type="InterPro" id="IPR014030">
    <property type="entry name" value="Ketoacyl_synth_N"/>
</dbReference>
<dbReference type="InterPro" id="IPR006162">
    <property type="entry name" value="Ppantetheine_attach_site"/>
</dbReference>
<dbReference type="Pfam" id="PF02801">
    <property type="entry name" value="Ketoacyl-synt_C"/>
    <property type="match status" value="1"/>
</dbReference>
<dbReference type="Pfam" id="PF00109">
    <property type="entry name" value="ketoacyl-synt"/>
    <property type="match status" value="1"/>
</dbReference>
<evidence type="ECO:0000256" key="7">
    <source>
        <dbReference type="ARBA" id="ARBA00023268"/>
    </source>
</evidence>
<gene>
    <name evidence="14" type="ORF">AB0E61_25875</name>
</gene>
<dbReference type="InterPro" id="IPR016035">
    <property type="entry name" value="Acyl_Trfase/lysoPLipase"/>
</dbReference>
<feature type="domain" description="Ketosynthase family 3 (KS3)" evidence="12">
    <location>
        <begin position="46"/>
        <end position="472"/>
    </location>
</feature>
<evidence type="ECO:0000256" key="10">
    <source>
        <dbReference type="SAM" id="MobiDB-lite"/>
    </source>
</evidence>
<evidence type="ECO:0000256" key="4">
    <source>
        <dbReference type="ARBA" id="ARBA00022553"/>
    </source>
</evidence>
<evidence type="ECO:0000256" key="2">
    <source>
        <dbReference type="ARBA" id="ARBA00004792"/>
    </source>
</evidence>
<keyword evidence="3" id="KW-0596">Phosphopantetheine</keyword>
<dbReference type="InterPro" id="IPR020841">
    <property type="entry name" value="PKS_Beta-ketoAc_synthase_dom"/>
</dbReference>
<feature type="domain" description="Carrier" evidence="11">
    <location>
        <begin position="1709"/>
        <end position="1787"/>
    </location>
</feature>
<dbReference type="Pfam" id="PF00550">
    <property type="entry name" value="PP-binding"/>
    <property type="match status" value="1"/>
</dbReference>
<dbReference type="SUPFAM" id="SSF53901">
    <property type="entry name" value="Thiolase-like"/>
    <property type="match status" value="1"/>
</dbReference>
<dbReference type="PROSITE" id="PS52019">
    <property type="entry name" value="PKS_MFAS_DH"/>
    <property type="match status" value="1"/>
</dbReference>
<accession>A0ABV2Z693</accession>
<keyword evidence="6" id="KW-0045">Antibiotic biosynthesis</keyword>
<dbReference type="Pfam" id="PF14765">
    <property type="entry name" value="PS-DH"/>
    <property type="match status" value="1"/>
</dbReference>
<name>A0ABV2Z693_9ACTN</name>
<dbReference type="InterPro" id="IPR050091">
    <property type="entry name" value="PKS_NRPS_Biosynth_Enz"/>
</dbReference>
<evidence type="ECO:0000259" key="12">
    <source>
        <dbReference type="PROSITE" id="PS52004"/>
    </source>
</evidence>
<keyword evidence="7" id="KW-0511">Multifunctional enzyme</keyword>
<dbReference type="InterPro" id="IPR057326">
    <property type="entry name" value="KR_dom"/>
</dbReference>
<dbReference type="Proteomes" id="UP001550853">
    <property type="component" value="Unassembled WGS sequence"/>
</dbReference>
<dbReference type="Pfam" id="PF21089">
    <property type="entry name" value="PKS_DH_N"/>
    <property type="match status" value="1"/>
</dbReference>
<dbReference type="InterPro" id="IPR015083">
    <property type="entry name" value="NorB/c/GfsB-D-like_docking"/>
</dbReference>
<dbReference type="InterPro" id="IPR009081">
    <property type="entry name" value="PP-bd_ACP"/>
</dbReference>
<feature type="region of interest" description="C-terminal hotdog fold" evidence="9">
    <location>
        <begin position="1094"/>
        <end position="1227"/>
    </location>
</feature>
<feature type="active site" description="Proton donor; for dehydratase activity" evidence="9">
    <location>
        <position position="1154"/>
    </location>
</feature>
<comment type="caution">
    <text evidence="14">The sequence shown here is derived from an EMBL/GenBank/DDBJ whole genome shotgun (WGS) entry which is preliminary data.</text>
</comment>
<dbReference type="InterPro" id="IPR049900">
    <property type="entry name" value="PKS_mFAS_DH"/>
</dbReference>